<dbReference type="EMBL" id="MT142392">
    <property type="protein sequence ID" value="QJA79717.1"/>
    <property type="molecule type" value="Genomic_DNA"/>
</dbReference>
<gene>
    <name evidence="1" type="ORF">MM415A00839_0004</name>
</gene>
<name>A0A6M3KCR1_9ZZZZ</name>
<protein>
    <submittedName>
        <fullName evidence="1">Uncharacterized protein</fullName>
    </submittedName>
</protein>
<proteinExistence type="predicted"/>
<sequence length="126" mass="13622">MAGVYGRTWQSVLMDIDLTAEYSGEDIDRTSALVDLGADCSGVTVFVPTIDSAAVSLLVQRDSTITTVPVALHYRQTSDNATALQATTAGTGGYVFNFDCDGIRYFRIYTGANQTVDRTFYVRGTV</sequence>
<evidence type="ECO:0000313" key="1">
    <source>
        <dbReference type="EMBL" id="QJA79717.1"/>
    </source>
</evidence>
<reference evidence="1" key="1">
    <citation type="submission" date="2020-03" db="EMBL/GenBank/DDBJ databases">
        <title>The deep terrestrial virosphere.</title>
        <authorList>
            <person name="Holmfeldt K."/>
            <person name="Nilsson E."/>
            <person name="Simone D."/>
            <person name="Lopez-Fernandez M."/>
            <person name="Wu X."/>
            <person name="de Brujin I."/>
            <person name="Lundin D."/>
            <person name="Andersson A."/>
            <person name="Bertilsson S."/>
            <person name="Dopson M."/>
        </authorList>
    </citation>
    <scope>NUCLEOTIDE SEQUENCE</scope>
    <source>
        <strain evidence="1">MM415A00839</strain>
    </source>
</reference>
<dbReference type="AlphaFoldDB" id="A0A6M3KCR1"/>
<accession>A0A6M3KCR1</accession>
<organism evidence="1">
    <name type="scientific">viral metagenome</name>
    <dbReference type="NCBI Taxonomy" id="1070528"/>
    <lineage>
        <taxon>unclassified sequences</taxon>
        <taxon>metagenomes</taxon>
        <taxon>organismal metagenomes</taxon>
    </lineage>
</organism>